<comment type="caution">
    <text evidence="1">The sequence shown here is derived from an EMBL/GenBank/DDBJ whole genome shotgun (WGS) entry which is preliminary data.</text>
</comment>
<evidence type="ECO:0000313" key="2">
    <source>
        <dbReference type="Proteomes" id="UP001497680"/>
    </source>
</evidence>
<reference evidence="1 2" key="1">
    <citation type="journal article" date="2022" name="New Phytol.">
        <title>Ecological generalism drives hyperdiversity of secondary metabolite gene clusters in xylarialean endophytes.</title>
        <authorList>
            <person name="Franco M.E.E."/>
            <person name="Wisecaver J.H."/>
            <person name="Arnold A.E."/>
            <person name="Ju Y.M."/>
            <person name="Slot J.C."/>
            <person name="Ahrendt S."/>
            <person name="Moore L.P."/>
            <person name="Eastman K.E."/>
            <person name="Scott K."/>
            <person name="Konkel Z."/>
            <person name="Mondo S.J."/>
            <person name="Kuo A."/>
            <person name="Hayes R.D."/>
            <person name="Haridas S."/>
            <person name="Andreopoulos B."/>
            <person name="Riley R."/>
            <person name="LaButti K."/>
            <person name="Pangilinan J."/>
            <person name="Lipzen A."/>
            <person name="Amirebrahimi M."/>
            <person name="Yan J."/>
            <person name="Adam C."/>
            <person name="Keymanesh K."/>
            <person name="Ng V."/>
            <person name="Louie K."/>
            <person name="Northen T."/>
            <person name="Drula E."/>
            <person name="Henrissat B."/>
            <person name="Hsieh H.M."/>
            <person name="Youens-Clark K."/>
            <person name="Lutzoni F."/>
            <person name="Miadlikowska J."/>
            <person name="Eastwood D.C."/>
            <person name="Hamelin R.C."/>
            <person name="Grigoriev I.V."/>
            <person name="U'Ren J.M."/>
        </authorList>
    </citation>
    <scope>NUCLEOTIDE SEQUENCE [LARGE SCALE GENOMIC DNA]</scope>
    <source>
        <strain evidence="1 2">ER1909</strain>
    </source>
</reference>
<name>A0ACC0DK37_9PEZI</name>
<proteinExistence type="predicted"/>
<accession>A0ACC0DK37</accession>
<dbReference type="EMBL" id="MU394281">
    <property type="protein sequence ID" value="KAI6093165.1"/>
    <property type="molecule type" value="Genomic_DNA"/>
</dbReference>
<keyword evidence="2" id="KW-1185">Reference proteome</keyword>
<dbReference type="Proteomes" id="UP001497680">
    <property type="component" value="Unassembled WGS sequence"/>
</dbReference>
<gene>
    <name evidence="1" type="ORF">F4821DRAFT_76450</name>
</gene>
<sequence length="137" mass="14258">MVSVKSVLATAFAALPLSSAYISSMTAPATAKAGSTITATMSASIYVQNWDDFGIVWGLAPQEWNCGDIVCVGQRIAYTPLFPDNVPQPGNFTIDVAVPKSFSAGKYNLVAAIPYLVGASGMTSIQNYTAAVEITAA</sequence>
<evidence type="ECO:0000313" key="1">
    <source>
        <dbReference type="EMBL" id="KAI6093165.1"/>
    </source>
</evidence>
<organism evidence="1 2">
    <name type="scientific">Hypoxylon rubiginosum</name>
    <dbReference type="NCBI Taxonomy" id="110542"/>
    <lineage>
        <taxon>Eukaryota</taxon>
        <taxon>Fungi</taxon>
        <taxon>Dikarya</taxon>
        <taxon>Ascomycota</taxon>
        <taxon>Pezizomycotina</taxon>
        <taxon>Sordariomycetes</taxon>
        <taxon>Xylariomycetidae</taxon>
        <taxon>Xylariales</taxon>
        <taxon>Hypoxylaceae</taxon>
        <taxon>Hypoxylon</taxon>
    </lineage>
</organism>
<protein>
    <submittedName>
        <fullName evidence="1">Uncharacterized protein</fullName>
    </submittedName>
</protein>